<dbReference type="AlphaFoldDB" id="A0A2P2PDG5"/>
<dbReference type="EMBL" id="GGEC01072272">
    <property type="protein sequence ID" value="MBX52756.1"/>
    <property type="molecule type" value="Transcribed_RNA"/>
</dbReference>
<proteinExistence type="predicted"/>
<sequence>MPRSSKTFNAETKNNHKVMNVKSTTITPSS</sequence>
<reference evidence="2" key="1">
    <citation type="submission" date="2018-02" db="EMBL/GenBank/DDBJ databases">
        <title>Rhizophora mucronata_Transcriptome.</title>
        <authorList>
            <person name="Meera S.P."/>
            <person name="Sreeshan A."/>
            <person name="Augustine A."/>
        </authorList>
    </citation>
    <scope>NUCLEOTIDE SEQUENCE</scope>
    <source>
        <tissue evidence="2">Leaf</tissue>
    </source>
</reference>
<accession>A0A2P2PDG5</accession>
<name>A0A2P2PDG5_RHIMU</name>
<feature type="compositionally biased region" description="Polar residues" evidence="1">
    <location>
        <begin position="21"/>
        <end position="30"/>
    </location>
</feature>
<feature type="region of interest" description="Disordered" evidence="1">
    <location>
        <begin position="1"/>
        <end position="30"/>
    </location>
</feature>
<protein>
    <submittedName>
        <fullName evidence="2">Uncharacterized protein</fullName>
    </submittedName>
</protein>
<organism evidence="2">
    <name type="scientific">Rhizophora mucronata</name>
    <name type="common">Asiatic mangrove</name>
    <dbReference type="NCBI Taxonomy" id="61149"/>
    <lineage>
        <taxon>Eukaryota</taxon>
        <taxon>Viridiplantae</taxon>
        <taxon>Streptophyta</taxon>
        <taxon>Embryophyta</taxon>
        <taxon>Tracheophyta</taxon>
        <taxon>Spermatophyta</taxon>
        <taxon>Magnoliopsida</taxon>
        <taxon>eudicotyledons</taxon>
        <taxon>Gunneridae</taxon>
        <taxon>Pentapetalae</taxon>
        <taxon>rosids</taxon>
        <taxon>fabids</taxon>
        <taxon>Malpighiales</taxon>
        <taxon>Rhizophoraceae</taxon>
        <taxon>Rhizophora</taxon>
    </lineage>
</organism>
<evidence type="ECO:0000256" key="1">
    <source>
        <dbReference type="SAM" id="MobiDB-lite"/>
    </source>
</evidence>
<evidence type="ECO:0000313" key="2">
    <source>
        <dbReference type="EMBL" id="MBX52756.1"/>
    </source>
</evidence>
<feature type="compositionally biased region" description="Polar residues" evidence="1">
    <location>
        <begin position="1"/>
        <end position="12"/>
    </location>
</feature>